<dbReference type="RefSeq" id="WP_067238890.1">
    <property type="nucleotide sequence ID" value="NZ_LZMZ01000053.1"/>
</dbReference>
<sequence length="228" mass="25842">MNYYFGFHPSQDLSDKIDEAYALIEGGADVRYDTYRDQITHMVNQELLDAMLGKLIEAMPQNSERRAHLVKANDTIHVTVDKLINTLLSPADNAQVLPSFEFLDRQVLFRDTEGQRRISVPLDDTFARELLACIERVQQGHGEAERDNLTRLFTQLVQACLQHFMGDFTKTLPLGMIKRRAIPVAEGVINKVVSVALQRLIPQMPQDALARFSAYYGTLIFQAQSSQS</sequence>
<accession>A0A1B8Q8W1</accession>
<organism evidence="1 2">
    <name type="scientific">Faucicola atlantae</name>
    <dbReference type="NCBI Taxonomy" id="34059"/>
    <lineage>
        <taxon>Bacteria</taxon>
        <taxon>Pseudomonadati</taxon>
        <taxon>Pseudomonadota</taxon>
        <taxon>Gammaproteobacteria</taxon>
        <taxon>Moraxellales</taxon>
        <taxon>Moraxellaceae</taxon>
        <taxon>Faucicola</taxon>
    </lineage>
</organism>
<reference evidence="1 2" key="1">
    <citation type="submission" date="2016-06" db="EMBL/GenBank/DDBJ databases">
        <title>Draft genome of Moraxella atlantae CCUG 66109.</title>
        <authorList>
            <person name="Salva-Serra F."/>
            <person name="Engstrom-Jakobsson H."/>
            <person name="Thorell K."/>
            <person name="Gonzales-Siles L."/>
            <person name="Karlsson R."/>
            <person name="Boulund F."/>
            <person name="Engstrand L."/>
            <person name="Kristiansson E."/>
            <person name="Moore E."/>
        </authorList>
    </citation>
    <scope>NUCLEOTIDE SEQUENCE [LARGE SCALE GENOMIC DNA]</scope>
    <source>
        <strain evidence="1 2">CCUG 66109</strain>
    </source>
</reference>
<dbReference type="AlphaFoldDB" id="A0A1B8Q8W1"/>
<name>A0A1B8Q8W1_9GAMM</name>
<dbReference type="Proteomes" id="UP000092508">
    <property type="component" value="Unassembled WGS sequence"/>
</dbReference>
<dbReference type="STRING" id="34059.A9308_01325"/>
<gene>
    <name evidence="1" type="ORF">A9308_01325</name>
</gene>
<evidence type="ECO:0000313" key="2">
    <source>
        <dbReference type="Proteomes" id="UP000092508"/>
    </source>
</evidence>
<dbReference type="OrthoDB" id="6703663at2"/>
<comment type="caution">
    <text evidence="1">The sequence shown here is derived from an EMBL/GenBank/DDBJ whole genome shotgun (WGS) entry which is preliminary data.</text>
</comment>
<evidence type="ECO:0000313" key="1">
    <source>
        <dbReference type="EMBL" id="OBX73109.1"/>
    </source>
</evidence>
<proteinExistence type="predicted"/>
<dbReference type="EMBL" id="LZMZ01000053">
    <property type="protein sequence ID" value="OBX73109.1"/>
    <property type="molecule type" value="Genomic_DNA"/>
</dbReference>
<protein>
    <submittedName>
        <fullName evidence="1">Uncharacterized protein</fullName>
    </submittedName>
</protein>